<dbReference type="InterPro" id="IPR036397">
    <property type="entry name" value="RNaseH_sf"/>
</dbReference>
<dbReference type="RefSeq" id="XP_028131153.1">
    <property type="nucleotide sequence ID" value="XM_028275352.1"/>
</dbReference>
<evidence type="ECO:0000313" key="1">
    <source>
        <dbReference type="RefSeq" id="XP_028131153.1"/>
    </source>
</evidence>
<sequence>MNSKVELVPSLHTYGFFPMTTQTSGWMMKMNYKKSHVFYYTVYHVPLRNVVGWRKRVYRRPGKRYKQCNTVGTVHYYGGGSVMVWDGINVEARTELVRIDHGRLTSQRCSNCNFKE</sequence>
<dbReference type="AlphaFoldDB" id="A0A6P7FCI3"/>
<dbReference type="InParanoid" id="A0A6P7FCI3"/>
<reference evidence="1" key="1">
    <citation type="submission" date="2025-08" db="UniProtKB">
        <authorList>
            <consortium name="RefSeq"/>
        </authorList>
    </citation>
    <scope>IDENTIFICATION</scope>
    <source>
        <tissue evidence="1">Whole insect</tissue>
    </source>
</reference>
<organism evidence="1">
    <name type="scientific">Diabrotica virgifera virgifera</name>
    <name type="common">western corn rootworm</name>
    <dbReference type="NCBI Taxonomy" id="50390"/>
    <lineage>
        <taxon>Eukaryota</taxon>
        <taxon>Metazoa</taxon>
        <taxon>Ecdysozoa</taxon>
        <taxon>Arthropoda</taxon>
        <taxon>Hexapoda</taxon>
        <taxon>Insecta</taxon>
        <taxon>Pterygota</taxon>
        <taxon>Neoptera</taxon>
        <taxon>Endopterygota</taxon>
        <taxon>Coleoptera</taxon>
        <taxon>Polyphaga</taxon>
        <taxon>Cucujiformia</taxon>
        <taxon>Chrysomeloidea</taxon>
        <taxon>Chrysomelidae</taxon>
        <taxon>Galerucinae</taxon>
        <taxon>Diabroticina</taxon>
        <taxon>Diabroticites</taxon>
        <taxon>Diabrotica</taxon>
    </lineage>
</organism>
<protein>
    <submittedName>
        <fullName evidence="1">Uncharacterized protein LOC114326891</fullName>
    </submittedName>
</protein>
<accession>A0A6P7FCI3</accession>
<name>A0A6P7FCI3_DIAVI</name>
<gene>
    <name evidence="1" type="primary">LOC114326891</name>
</gene>
<dbReference type="Gene3D" id="3.30.420.10">
    <property type="entry name" value="Ribonuclease H-like superfamily/Ribonuclease H"/>
    <property type="match status" value="1"/>
</dbReference>
<proteinExistence type="predicted"/>
<dbReference type="GO" id="GO:0003676">
    <property type="term" value="F:nucleic acid binding"/>
    <property type="evidence" value="ECO:0007669"/>
    <property type="project" value="InterPro"/>
</dbReference>